<dbReference type="HOGENOM" id="CLU_1341270_0_0_10"/>
<gene>
    <name evidence="2" type="ORF">NIASO_01690</name>
</gene>
<dbReference type="KEGG" id="nso:NIASO_01690"/>
<dbReference type="Proteomes" id="UP000003586">
    <property type="component" value="Chromosome"/>
</dbReference>
<dbReference type="InterPro" id="IPR025324">
    <property type="entry name" value="DUF4230"/>
</dbReference>
<proteinExistence type="predicted"/>
<dbReference type="OrthoDB" id="658690at2"/>
<dbReference type="Pfam" id="PF14014">
    <property type="entry name" value="DUF4230"/>
    <property type="match status" value="1"/>
</dbReference>
<protein>
    <recommendedName>
        <fullName evidence="4">DUF4230 domain-containing protein</fullName>
    </recommendedName>
</protein>
<keyword evidence="1" id="KW-0812">Transmembrane</keyword>
<dbReference type="STRING" id="929713.NIASO_01690"/>
<name>W0EXH5_9BACT</name>
<evidence type="ECO:0008006" key="4">
    <source>
        <dbReference type="Google" id="ProtNLM"/>
    </source>
</evidence>
<keyword evidence="1" id="KW-1133">Transmembrane helix</keyword>
<evidence type="ECO:0000313" key="2">
    <source>
        <dbReference type="EMBL" id="AHF14248.1"/>
    </source>
</evidence>
<sequence>MQKGCLPIIIFLCAIAIGVLAYLLGKKNGTKTTQQVALNVALVQEIAELASLEVQGTATIKTTNIANDGTVTDAFKKMFAERTATISIPYTAKYGVALKGQQITIEAKNKQVQIVLPTPQLLSYELRMDRADALTKRGMLQSPDEDYFASVEKQLYTSSRAQLESNTVYAAQSKDKIRKILEQYYAPMQFKVIVTFKDELKSKVIDQRY</sequence>
<organism evidence="2 3">
    <name type="scientific">Niabella soli DSM 19437</name>
    <dbReference type="NCBI Taxonomy" id="929713"/>
    <lineage>
        <taxon>Bacteria</taxon>
        <taxon>Pseudomonadati</taxon>
        <taxon>Bacteroidota</taxon>
        <taxon>Chitinophagia</taxon>
        <taxon>Chitinophagales</taxon>
        <taxon>Chitinophagaceae</taxon>
        <taxon>Niabella</taxon>
    </lineage>
</organism>
<feature type="transmembrane region" description="Helical" evidence="1">
    <location>
        <begin position="6"/>
        <end position="25"/>
    </location>
</feature>
<dbReference type="EMBL" id="CP007035">
    <property type="protein sequence ID" value="AHF14248.1"/>
    <property type="molecule type" value="Genomic_DNA"/>
</dbReference>
<evidence type="ECO:0000256" key="1">
    <source>
        <dbReference type="SAM" id="Phobius"/>
    </source>
</evidence>
<dbReference type="RefSeq" id="WP_008581986.1">
    <property type="nucleotide sequence ID" value="NZ_CP007035.1"/>
</dbReference>
<keyword evidence="1" id="KW-0472">Membrane</keyword>
<accession>W0EXH5</accession>
<keyword evidence="3" id="KW-1185">Reference proteome</keyword>
<dbReference type="AlphaFoldDB" id="W0EXH5"/>
<reference evidence="2 3" key="1">
    <citation type="submission" date="2013-12" db="EMBL/GenBank/DDBJ databases">
        <authorList>
            <consortium name="DOE Joint Genome Institute"/>
            <person name="Eisen J."/>
            <person name="Huntemann M."/>
            <person name="Han J."/>
            <person name="Chen A."/>
            <person name="Kyrpides N."/>
            <person name="Mavromatis K."/>
            <person name="Markowitz V."/>
            <person name="Palaniappan K."/>
            <person name="Ivanova N."/>
            <person name="Schaumberg A."/>
            <person name="Pati A."/>
            <person name="Liolios K."/>
            <person name="Nordberg H.P."/>
            <person name="Cantor M.N."/>
            <person name="Hua S.X."/>
            <person name="Woyke T."/>
        </authorList>
    </citation>
    <scope>NUCLEOTIDE SEQUENCE [LARGE SCALE GENOMIC DNA]</scope>
    <source>
        <strain evidence="3">DSM 19437</strain>
    </source>
</reference>
<evidence type="ECO:0000313" key="3">
    <source>
        <dbReference type="Proteomes" id="UP000003586"/>
    </source>
</evidence>